<comment type="catalytic activity">
    <reaction evidence="1">
        <text>ATP + protein L-histidine = ADP + protein N-phospho-L-histidine.</text>
        <dbReference type="EC" id="2.7.13.3"/>
    </reaction>
</comment>
<protein>
    <recommendedName>
        <fullName evidence="2">histidine kinase</fullName>
        <ecNumber evidence="2">2.7.13.3</ecNumber>
    </recommendedName>
</protein>
<dbReference type="EMBL" id="JAFFZM010000004">
    <property type="protein sequence ID" value="MBO8198331.1"/>
    <property type="molecule type" value="Genomic_DNA"/>
</dbReference>
<feature type="compositionally biased region" description="Low complexity" evidence="6">
    <location>
        <begin position="435"/>
        <end position="452"/>
    </location>
</feature>
<dbReference type="Pfam" id="PF02518">
    <property type="entry name" value="HATPase_c"/>
    <property type="match status" value="1"/>
</dbReference>
<evidence type="ECO:0000256" key="2">
    <source>
        <dbReference type="ARBA" id="ARBA00012438"/>
    </source>
</evidence>
<keyword evidence="5 9" id="KW-0418">Kinase</keyword>
<keyword evidence="4" id="KW-0808">Transferase</keyword>
<dbReference type="GO" id="GO:0016301">
    <property type="term" value="F:kinase activity"/>
    <property type="evidence" value="ECO:0007669"/>
    <property type="project" value="UniProtKB-KW"/>
</dbReference>
<dbReference type="PANTHER" id="PTHR45436:SF5">
    <property type="entry name" value="SENSOR HISTIDINE KINASE TRCS"/>
    <property type="match status" value="1"/>
</dbReference>
<feature type="region of interest" description="Disordered" evidence="6">
    <location>
        <begin position="413"/>
        <end position="536"/>
    </location>
</feature>
<evidence type="ECO:0000259" key="8">
    <source>
        <dbReference type="Pfam" id="PF02518"/>
    </source>
</evidence>
<evidence type="ECO:0000256" key="1">
    <source>
        <dbReference type="ARBA" id="ARBA00000085"/>
    </source>
</evidence>
<evidence type="ECO:0000256" key="4">
    <source>
        <dbReference type="ARBA" id="ARBA00022679"/>
    </source>
</evidence>
<evidence type="ECO:0000313" key="9">
    <source>
        <dbReference type="EMBL" id="MBO8198331.1"/>
    </source>
</evidence>
<evidence type="ECO:0000256" key="3">
    <source>
        <dbReference type="ARBA" id="ARBA00022553"/>
    </source>
</evidence>
<evidence type="ECO:0000256" key="6">
    <source>
        <dbReference type="SAM" id="MobiDB-lite"/>
    </source>
</evidence>
<dbReference type="InterPro" id="IPR003594">
    <property type="entry name" value="HATPase_dom"/>
</dbReference>
<dbReference type="Proteomes" id="UP000721954">
    <property type="component" value="Unassembled WGS sequence"/>
</dbReference>
<keyword evidence="3" id="KW-0597">Phosphoprotein</keyword>
<evidence type="ECO:0000256" key="5">
    <source>
        <dbReference type="ARBA" id="ARBA00022777"/>
    </source>
</evidence>
<organism evidence="9 10">
    <name type="scientific">Streptomyces smyrnaeus</name>
    <dbReference type="NCBI Taxonomy" id="1387713"/>
    <lineage>
        <taxon>Bacteria</taxon>
        <taxon>Bacillati</taxon>
        <taxon>Actinomycetota</taxon>
        <taxon>Actinomycetes</taxon>
        <taxon>Kitasatosporales</taxon>
        <taxon>Streptomycetaceae</taxon>
        <taxon>Streptomyces</taxon>
    </lineage>
</organism>
<comment type="caution">
    <text evidence="9">The sequence shown here is derived from an EMBL/GenBank/DDBJ whole genome shotgun (WGS) entry which is preliminary data.</text>
</comment>
<dbReference type="GeneID" id="96258630"/>
<name>A0ABS3XSP9_9ACTN</name>
<feature type="transmembrane region" description="Helical" evidence="7">
    <location>
        <begin position="42"/>
        <end position="64"/>
    </location>
</feature>
<keyword evidence="7" id="KW-0812">Transmembrane</keyword>
<keyword evidence="7" id="KW-0472">Membrane</keyword>
<reference evidence="9 10" key="1">
    <citation type="submission" date="2021-02" db="EMBL/GenBank/DDBJ databases">
        <title>Streptomyces spirodelae sp. nov., isolated from duckweed.</title>
        <authorList>
            <person name="Saimee Y."/>
            <person name="Duangmal K."/>
        </authorList>
    </citation>
    <scope>NUCLEOTIDE SEQUENCE [LARGE SCALE GENOMIC DNA]</scope>
    <source>
        <strain evidence="9 10">DSM 42105</strain>
    </source>
</reference>
<dbReference type="RefSeq" id="WP_209210079.1">
    <property type="nucleotide sequence ID" value="NZ_JAFFZM010000004.1"/>
</dbReference>
<keyword evidence="10" id="KW-1185">Reference proteome</keyword>
<dbReference type="Gene3D" id="3.30.565.10">
    <property type="entry name" value="Histidine kinase-like ATPase, C-terminal domain"/>
    <property type="match status" value="1"/>
</dbReference>
<keyword evidence="7" id="KW-1133">Transmembrane helix</keyword>
<gene>
    <name evidence="9" type="ORF">JW613_08425</name>
</gene>
<feature type="compositionally biased region" description="Basic and acidic residues" evidence="6">
    <location>
        <begin position="524"/>
        <end position="536"/>
    </location>
</feature>
<dbReference type="InterPro" id="IPR036890">
    <property type="entry name" value="HATPase_C_sf"/>
</dbReference>
<dbReference type="EC" id="2.7.13.3" evidence="2"/>
<evidence type="ECO:0000256" key="7">
    <source>
        <dbReference type="SAM" id="Phobius"/>
    </source>
</evidence>
<accession>A0ABS3XSP9</accession>
<proteinExistence type="predicted"/>
<sequence>MELATNPPATRLPAAWYAWWSLPVAICAATAVVTAAGSARDLTTVLLVGAVATAASAVCVERLLSSERRARKAAADHQAQAARDKEQAQQWLASLGQKHASEVSELNARLSQLTELHKAQLVRVADEFLPRAVDELRQGEAMDDVLRPLAQDPDVPEEFKSTLRKLLRSAMMAIEEEFDRSTSARQSVVSIGSRMQVYTSKIRAQLHEMQGVHYSLPAVARDLMQLDQEIGPADCLAASIVVLGGADRPGRQWQTHQPLLSVVRGGMARIKEYKRVQLRRLPELGVDGNLVDHLTLIFAHLMDNAARYSPPSEPVIVSGREVPNGLGIQIQDAGTGLRAEKRRQALRLLNGVAVGSGPGGLAEDAQLGLRVVGNLARKYGITVTFDDSPWLGTAVVVVVPHKYFKPLDKRPYSESALTRAPMPRPRPEPVRTPSEPVTVGPAAAPEGPAGTTGRNGSDSPDEELVTGATTPGGLPKRSKQFTDAPAPGHGTRAATGETGGVPPEESFAGLAAFVSGSGPTNGPDKNDRPDEQQESD</sequence>
<dbReference type="PANTHER" id="PTHR45436">
    <property type="entry name" value="SENSOR HISTIDINE KINASE YKOH"/>
    <property type="match status" value="1"/>
</dbReference>
<evidence type="ECO:0000313" key="10">
    <source>
        <dbReference type="Proteomes" id="UP000721954"/>
    </source>
</evidence>
<dbReference type="SUPFAM" id="SSF55874">
    <property type="entry name" value="ATPase domain of HSP90 chaperone/DNA topoisomerase II/histidine kinase"/>
    <property type="match status" value="1"/>
</dbReference>
<dbReference type="InterPro" id="IPR050428">
    <property type="entry name" value="TCS_sensor_his_kinase"/>
</dbReference>
<feature type="domain" description="Histidine kinase/HSP90-like ATPase" evidence="8">
    <location>
        <begin position="292"/>
        <end position="401"/>
    </location>
</feature>
<feature type="transmembrane region" description="Helical" evidence="7">
    <location>
        <begin position="12"/>
        <end position="36"/>
    </location>
</feature>